<feature type="domain" description="Sugar phosphate transporter" evidence="2">
    <location>
        <begin position="75"/>
        <end position="114"/>
    </location>
</feature>
<evidence type="ECO:0000256" key="1">
    <source>
        <dbReference type="SAM" id="Phobius"/>
    </source>
</evidence>
<evidence type="ECO:0000313" key="3">
    <source>
        <dbReference type="EMBL" id="KAH7283547.1"/>
    </source>
</evidence>
<keyword evidence="4" id="KW-1185">Reference proteome</keyword>
<proteinExistence type="predicted"/>
<comment type="caution">
    <text evidence="3">The sequence shown here is derived from an EMBL/GenBank/DDBJ whole genome shotgun (WGS) entry which is preliminary data.</text>
</comment>
<reference evidence="3" key="1">
    <citation type="submission" date="2021-08" db="EMBL/GenBank/DDBJ databases">
        <title>WGS assembly of Ceratopteris richardii.</title>
        <authorList>
            <person name="Marchant D.B."/>
            <person name="Chen G."/>
            <person name="Jenkins J."/>
            <person name="Shu S."/>
            <person name="Leebens-Mack J."/>
            <person name="Grimwood J."/>
            <person name="Schmutz J."/>
            <person name="Soltis P."/>
            <person name="Soltis D."/>
            <person name="Chen Z.-H."/>
        </authorList>
    </citation>
    <scope>NUCLEOTIDE SEQUENCE</scope>
    <source>
        <strain evidence="3">Whitten #5841</strain>
        <tissue evidence="3">Leaf</tissue>
    </source>
</reference>
<dbReference type="Proteomes" id="UP000825935">
    <property type="component" value="Chromosome 34"/>
</dbReference>
<dbReference type="InterPro" id="IPR004853">
    <property type="entry name" value="Sugar_P_trans_dom"/>
</dbReference>
<feature type="transmembrane region" description="Helical" evidence="1">
    <location>
        <begin position="71"/>
        <end position="95"/>
    </location>
</feature>
<accession>A0A8T2QHE4</accession>
<dbReference type="AlphaFoldDB" id="A0A8T2QHE4"/>
<dbReference type="Pfam" id="PF03151">
    <property type="entry name" value="TPT"/>
    <property type="match status" value="1"/>
</dbReference>
<gene>
    <name evidence="3" type="ORF">KP509_34G013000</name>
</gene>
<protein>
    <recommendedName>
        <fullName evidence="2">Sugar phosphate transporter domain-containing protein</fullName>
    </recommendedName>
</protein>
<evidence type="ECO:0000313" key="4">
    <source>
        <dbReference type="Proteomes" id="UP000825935"/>
    </source>
</evidence>
<keyword evidence="1" id="KW-0812">Transmembrane</keyword>
<evidence type="ECO:0000259" key="2">
    <source>
        <dbReference type="Pfam" id="PF03151"/>
    </source>
</evidence>
<name>A0A8T2QHE4_CERRI</name>
<keyword evidence="1" id="KW-0472">Membrane</keyword>
<dbReference type="OrthoDB" id="6418713at2759"/>
<dbReference type="EMBL" id="CM035439">
    <property type="protein sequence ID" value="KAH7283547.1"/>
    <property type="molecule type" value="Genomic_DNA"/>
</dbReference>
<sequence length="115" mass="13466">MNCGTNEYNFLKAWYRIDKGFYDLHGTRIWKACIQATVPCFQESRDFVMEIWIQNLQYYERVVHSTKIETICIISFVLWMFLAPIVIGVSMASMMELSLTWRGFLSAITSNIAFT</sequence>
<organism evidence="3 4">
    <name type="scientific">Ceratopteris richardii</name>
    <name type="common">Triangle waterfern</name>
    <dbReference type="NCBI Taxonomy" id="49495"/>
    <lineage>
        <taxon>Eukaryota</taxon>
        <taxon>Viridiplantae</taxon>
        <taxon>Streptophyta</taxon>
        <taxon>Embryophyta</taxon>
        <taxon>Tracheophyta</taxon>
        <taxon>Polypodiopsida</taxon>
        <taxon>Polypodiidae</taxon>
        <taxon>Polypodiales</taxon>
        <taxon>Pteridineae</taxon>
        <taxon>Pteridaceae</taxon>
        <taxon>Parkerioideae</taxon>
        <taxon>Ceratopteris</taxon>
    </lineage>
</organism>
<keyword evidence="1" id="KW-1133">Transmembrane helix</keyword>